<dbReference type="EMBL" id="FN654642">
    <property type="protein sequence ID" value="CBY35534.1"/>
    <property type="molecule type" value="Genomic_DNA"/>
</dbReference>
<sequence>MKLFGIILASGVTAQHWSYGFNPSGKKRSPDLAELDPEYPVKRMAAFNIHQFRRQLLPKAYYDGAQEALERYNIA</sequence>
<reference evidence="1" key="1">
    <citation type="journal article" date="2010" name="Science">
        <title>Plasticity of animal genome architecture unmasked by rapid evolution of a pelagic tunicate.</title>
        <authorList>
            <person name="Denoeud F."/>
            <person name="Henriet S."/>
            <person name="Mungpakdee S."/>
            <person name="Aury J.M."/>
            <person name="Da Silva C."/>
            <person name="Brinkmann H."/>
            <person name="Mikhaleva J."/>
            <person name="Olsen L.C."/>
            <person name="Jubin C."/>
            <person name="Canestro C."/>
            <person name="Bouquet J.M."/>
            <person name="Danks G."/>
            <person name="Poulain J."/>
            <person name="Campsteijn C."/>
            <person name="Adamski M."/>
            <person name="Cross I."/>
            <person name="Yadetie F."/>
            <person name="Muffato M."/>
            <person name="Louis A."/>
            <person name="Butcher S."/>
            <person name="Tsagkogeorga G."/>
            <person name="Konrad A."/>
            <person name="Singh S."/>
            <person name="Jensen M.F."/>
            <person name="Cong E.H."/>
            <person name="Eikeseth-Otteraa H."/>
            <person name="Noel B."/>
            <person name="Anthouard V."/>
            <person name="Porcel B.M."/>
            <person name="Kachouri-Lafond R."/>
            <person name="Nishino A."/>
            <person name="Ugolini M."/>
            <person name="Chourrout P."/>
            <person name="Nishida H."/>
            <person name="Aasland R."/>
            <person name="Huzurbazar S."/>
            <person name="Westhof E."/>
            <person name="Delsuc F."/>
            <person name="Lehrach H."/>
            <person name="Reinhardt R."/>
            <person name="Weissenbach J."/>
            <person name="Roy S.W."/>
            <person name="Artiguenave F."/>
            <person name="Postlethwait J.H."/>
            <person name="Manak J.R."/>
            <person name="Thompson E.M."/>
            <person name="Jaillon O."/>
            <person name="Du Pasquier L."/>
            <person name="Boudinot P."/>
            <person name="Liberles D.A."/>
            <person name="Volff J.N."/>
            <person name="Philippe H."/>
            <person name="Lenhard B."/>
            <person name="Roest Crollius H."/>
            <person name="Wincker P."/>
            <person name="Chourrout D."/>
        </authorList>
    </citation>
    <scope>NUCLEOTIDE SEQUENCE [LARGE SCALE GENOMIC DNA]</scope>
</reference>
<protein>
    <recommendedName>
        <fullName evidence="2">Gonadoliberin</fullName>
    </recommendedName>
</protein>
<name>E4YJ73_OIKDI</name>
<evidence type="ECO:0008006" key="2">
    <source>
        <dbReference type="Google" id="ProtNLM"/>
    </source>
</evidence>
<dbReference type="Proteomes" id="UP000011014">
    <property type="component" value="Unassembled WGS sequence"/>
</dbReference>
<accession>E4YJ73</accession>
<organism evidence="1">
    <name type="scientific">Oikopleura dioica</name>
    <name type="common">Tunicate</name>
    <dbReference type="NCBI Taxonomy" id="34765"/>
    <lineage>
        <taxon>Eukaryota</taxon>
        <taxon>Metazoa</taxon>
        <taxon>Chordata</taxon>
        <taxon>Tunicata</taxon>
        <taxon>Appendicularia</taxon>
        <taxon>Copelata</taxon>
        <taxon>Oikopleuridae</taxon>
        <taxon>Oikopleura</taxon>
    </lineage>
</organism>
<gene>
    <name evidence="1" type="ORF">GSOID_T00027354001</name>
</gene>
<dbReference type="AlphaFoldDB" id="E4YJ73"/>
<proteinExistence type="predicted"/>
<evidence type="ECO:0000313" key="1">
    <source>
        <dbReference type="EMBL" id="CBY35534.1"/>
    </source>
</evidence>